<organism evidence="5 6">
    <name type="scientific">Candidatus Thiodiazotropha taylori</name>
    <dbReference type="NCBI Taxonomy" id="2792791"/>
    <lineage>
        <taxon>Bacteria</taxon>
        <taxon>Pseudomonadati</taxon>
        <taxon>Pseudomonadota</taxon>
        <taxon>Gammaproteobacteria</taxon>
        <taxon>Chromatiales</taxon>
        <taxon>Sedimenticolaceae</taxon>
        <taxon>Candidatus Thiodiazotropha</taxon>
    </lineage>
</organism>
<feature type="non-terminal residue" evidence="5">
    <location>
        <position position="121"/>
    </location>
</feature>
<gene>
    <name evidence="5" type="ORF">JAZ07_23730</name>
</gene>
<accession>A0A9E4N8F0</accession>
<dbReference type="Proteomes" id="UP000886667">
    <property type="component" value="Unassembled WGS sequence"/>
</dbReference>
<dbReference type="InterPro" id="IPR017900">
    <property type="entry name" value="4Fe4S_Fe_S_CS"/>
</dbReference>
<dbReference type="PROSITE" id="PS00198">
    <property type="entry name" value="4FE4S_FER_1"/>
    <property type="match status" value="1"/>
</dbReference>
<keyword evidence="1" id="KW-0479">Metal-binding</keyword>
<dbReference type="GO" id="GO:0046872">
    <property type="term" value="F:metal ion binding"/>
    <property type="evidence" value="ECO:0007669"/>
    <property type="project" value="UniProtKB-KW"/>
</dbReference>
<dbReference type="SUPFAM" id="SSF46548">
    <property type="entry name" value="alpha-helical ferredoxin"/>
    <property type="match status" value="1"/>
</dbReference>
<comment type="caution">
    <text evidence="5">The sequence shown here is derived from an EMBL/GenBank/DDBJ whole genome shotgun (WGS) entry which is preliminary data.</text>
</comment>
<feature type="domain" description="4Fe-4S ferredoxin-type" evidence="4">
    <location>
        <begin position="35"/>
        <end position="110"/>
    </location>
</feature>
<dbReference type="EMBL" id="JAEPCM010000895">
    <property type="protein sequence ID" value="MCG7949358.1"/>
    <property type="molecule type" value="Genomic_DNA"/>
</dbReference>
<evidence type="ECO:0000256" key="1">
    <source>
        <dbReference type="ARBA" id="ARBA00022723"/>
    </source>
</evidence>
<dbReference type="AlphaFoldDB" id="A0A9E4N8F0"/>
<protein>
    <submittedName>
        <fullName evidence="5">4Fe-4S dicluster domain-containing protein</fullName>
    </submittedName>
</protein>
<dbReference type="Pfam" id="PF13183">
    <property type="entry name" value="Fer4_8"/>
    <property type="match status" value="1"/>
</dbReference>
<evidence type="ECO:0000313" key="6">
    <source>
        <dbReference type="Proteomes" id="UP000886667"/>
    </source>
</evidence>
<keyword evidence="3" id="KW-0411">Iron-sulfur</keyword>
<evidence type="ECO:0000313" key="5">
    <source>
        <dbReference type="EMBL" id="MCG7949358.1"/>
    </source>
</evidence>
<evidence type="ECO:0000256" key="2">
    <source>
        <dbReference type="ARBA" id="ARBA00023004"/>
    </source>
</evidence>
<dbReference type="InterPro" id="IPR017896">
    <property type="entry name" value="4Fe4S_Fe-S-bd"/>
</dbReference>
<evidence type="ECO:0000259" key="4">
    <source>
        <dbReference type="Pfam" id="PF13183"/>
    </source>
</evidence>
<sequence length="121" mass="13313">MKRYLDWSEYKDAGMGDAYADIPKQGGDFAKAIAVCINSRQCETLARGVMCPSFRLDQDPNLSTGGRVRLLKAALNGELGHDGLFTPELGEAMDLCVSCKGCQRECENNVDMSRIKVEYLA</sequence>
<proteinExistence type="predicted"/>
<name>A0A9E4N8F0_9GAMM</name>
<keyword evidence="2" id="KW-0408">Iron</keyword>
<evidence type="ECO:0000256" key="3">
    <source>
        <dbReference type="ARBA" id="ARBA00023014"/>
    </source>
</evidence>
<reference evidence="5" key="1">
    <citation type="journal article" date="2021" name="Proc. Natl. Acad. Sci. U.S.A.">
        <title>Global biogeography of chemosynthetic symbionts reveals both localized and globally distributed symbiont groups. .</title>
        <authorList>
            <person name="Osvatic J.T."/>
            <person name="Wilkins L.G.E."/>
            <person name="Leibrecht L."/>
            <person name="Leray M."/>
            <person name="Zauner S."/>
            <person name="Polzin J."/>
            <person name="Camacho Y."/>
            <person name="Gros O."/>
            <person name="van Gils J.A."/>
            <person name="Eisen J.A."/>
            <person name="Petersen J.M."/>
            <person name="Yuen B."/>
        </authorList>
    </citation>
    <scope>NUCLEOTIDE SEQUENCE</scope>
    <source>
        <strain evidence="5">MAGclacostrist064TRANS</strain>
    </source>
</reference>
<dbReference type="GO" id="GO:0051536">
    <property type="term" value="F:iron-sulfur cluster binding"/>
    <property type="evidence" value="ECO:0007669"/>
    <property type="project" value="UniProtKB-KW"/>
</dbReference>